<keyword evidence="1 2" id="KW-0238">DNA-binding</keyword>
<gene>
    <name evidence="4" type="ORF">BPA30113_06158</name>
</gene>
<dbReference type="Pfam" id="PF00440">
    <property type="entry name" value="TetR_N"/>
    <property type="match status" value="1"/>
</dbReference>
<dbReference type="PANTHER" id="PTHR30055:SF119">
    <property type="entry name" value="NALC"/>
    <property type="match status" value="1"/>
</dbReference>
<evidence type="ECO:0000256" key="1">
    <source>
        <dbReference type="ARBA" id="ARBA00023125"/>
    </source>
</evidence>
<sequence length="214" mass="23868">MNIDKRSSKAALTQRGEVRRAKLLEVAAEEFLAAGFAQTSMMTIVRKAGGSATTAYQLFDNKEGLLRAVLQREFDGLEAEFFPADLTDKPPREALPIIGLRLLGYLVQPRSVAFYRLLVSEGHRIPGIAEYFRQIVVLQIVLPFERYLRDSCARGELSIDDPANAAYLLGNLIQGMANEARISGGYSWGVGPIEEQMCRSCIESILQIWIRTKN</sequence>
<dbReference type="EMBL" id="CABVQD010000031">
    <property type="protein sequence ID" value="VWC28729.1"/>
    <property type="molecule type" value="Genomic_DNA"/>
</dbReference>
<proteinExistence type="predicted"/>
<dbReference type="AlphaFoldDB" id="A0A6J5F8J9"/>
<accession>A0A6J5F8J9</accession>
<dbReference type="InterPro" id="IPR039536">
    <property type="entry name" value="TetR_C_Proteobacteria"/>
</dbReference>
<name>A0A6J5F8J9_9BURK</name>
<dbReference type="InterPro" id="IPR001647">
    <property type="entry name" value="HTH_TetR"/>
</dbReference>
<dbReference type="SUPFAM" id="SSF48498">
    <property type="entry name" value="Tetracyclin repressor-like, C-terminal domain"/>
    <property type="match status" value="1"/>
</dbReference>
<dbReference type="GO" id="GO:0000976">
    <property type="term" value="F:transcription cis-regulatory region binding"/>
    <property type="evidence" value="ECO:0007669"/>
    <property type="project" value="TreeGrafter"/>
</dbReference>
<dbReference type="Gene3D" id="1.10.357.10">
    <property type="entry name" value="Tetracycline Repressor, domain 2"/>
    <property type="match status" value="1"/>
</dbReference>
<dbReference type="Pfam" id="PF14246">
    <property type="entry name" value="TetR_C_7"/>
    <property type="match status" value="1"/>
</dbReference>
<evidence type="ECO:0000256" key="2">
    <source>
        <dbReference type="PROSITE-ProRule" id="PRU00335"/>
    </source>
</evidence>
<organism evidence="4 5">
    <name type="scientific">Burkholderia paludis</name>
    <dbReference type="NCBI Taxonomy" id="1506587"/>
    <lineage>
        <taxon>Bacteria</taxon>
        <taxon>Pseudomonadati</taxon>
        <taxon>Pseudomonadota</taxon>
        <taxon>Betaproteobacteria</taxon>
        <taxon>Burkholderiales</taxon>
        <taxon>Burkholderiaceae</taxon>
        <taxon>Burkholderia</taxon>
        <taxon>Burkholderia cepacia complex</taxon>
    </lineage>
</organism>
<evidence type="ECO:0000313" key="5">
    <source>
        <dbReference type="Proteomes" id="UP000494330"/>
    </source>
</evidence>
<dbReference type="PANTHER" id="PTHR30055">
    <property type="entry name" value="HTH-TYPE TRANSCRIPTIONAL REGULATOR RUTR"/>
    <property type="match status" value="1"/>
</dbReference>
<dbReference type="SUPFAM" id="SSF46689">
    <property type="entry name" value="Homeodomain-like"/>
    <property type="match status" value="1"/>
</dbReference>
<protein>
    <submittedName>
        <fullName evidence="4">TetR family transcriptional regulator</fullName>
    </submittedName>
</protein>
<feature type="domain" description="HTH tetR-type" evidence="3">
    <location>
        <begin position="17"/>
        <end position="77"/>
    </location>
</feature>
<keyword evidence="5" id="KW-1185">Reference proteome</keyword>
<dbReference type="PROSITE" id="PS50977">
    <property type="entry name" value="HTH_TETR_2"/>
    <property type="match status" value="1"/>
</dbReference>
<reference evidence="4 5" key="1">
    <citation type="submission" date="2019-09" db="EMBL/GenBank/DDBJ databases">
        <authorList>
            <person name="Depoorter E."/>
        </authorList>
    </citation>
    <scope>NUCLEOTIDE SEQUENCE [LARGE SCALE GENOMIC DNA]</scope>
    <source>
        <strain evidence="4">LMG 30113</strain>
    </source>
</reference>
<dbReference type="GO" id="GO:0003700">
    <property type="term" value="F:DNA-binding transcription factor activity"/>
    <property type="evidence" value="ECO:0007669"/>
    <property type="project" value="TreeGrafter"/>
</dbReference>
<dbReference type="Gene3D" id="1.10.10.60">
    <property type="entry name" value="Homeodomain-like"/>
    <property type="match status" value="1"/>
</dbReference>
<dbReference type="Proteomes" id="UP000494330">
    <property type="component" value="Unassembled WGS sequence"/>
</dbReference>
<evidence type="ECO:0000259" key="3">
    <source>
        <dbReference type="PROSITE" id="PS50977"/>
    </source>
</evidence>
<dbReference type="InterPro" id="IPR036271">
    <property type="entry name" value="Tet_transcr_reg_TetR-rel_C_sf"/>
</dbReference>
<dbReference type="InterPro" id="IPR009057">
    <property type="entry name" value="Homeodomain-like_sf"/>
</dbReference>
<evidence type="ECO:0000313" key="4">
    <source>
        <dbReference type="EMBL" id="VWC28729.1"/>
    </source>
</evidence>
<feature type="DNA-binding region" description="H-T-H motif" evidence="2">
    <location>
        <begin position="40"/>
        <end position="59"/>
    </location>
</feature>
<dbReference type="InterPro" id="IPR050109">
    <property type="entry name" value="HTH-type_TetR-like_transc_reg"/>
</dbReference>
<dbReference type="RefSeq" id="WP_031401592.1">
    <property type="nucleotide sequence ID" value="NZ_CABVQD010000031.1"/>
</dbReference>